<evidence type="ECO:0000313" key="3">
    <source>
        <dbReference type="Proteomes" id="UP001066276"/>
    </source>
</evidence>
<sequence>MQQSNLALAGALAGRPHRRLRPKPIKCPPTPLTPRHAAQPYLRNLCLLGALMNRSSKQAPPSPEPAPFVALISRCRFPPQRLWPRESPLPRQSRRVPDARQGRARLLALTPTASFSP</sequence>
<accession>A0AAV7WDQ2</accession>
<dbReference type="Proteomes" id="UP001066276">
    <property type="component" value="Chromosome 1_2"/>
</dbReference>
<organism evidence="2 3">
    <name type="scientific">Pleurodeles waltl</name>
    <name type="common">Iberian ribbed newt</name>
    <dbReference type="NCBI Taxonomy" id="8319"/>
    <lineage>
        <taxon>Eukaryota</taxon>
        <taxon>Metazoa</taxon>
        <taxon>Chordata</taxon>
        <taxon>Craniata</taxon>
        <taxon>Vertebrata</taxon>
        <taxon>Euteleostomi</taxon>
        <taxon>Amphibia</taxon>
        <taxon>Batrachia</taxon>
        <taxon>Caudata</taxon>
        <taxon>Salamandroidea</taxon>
        <taxon>Salamandridae</taxon>
        <taxon>Pleurodelinae</taxon>
        <taxon>Pleurodeles</taxon>
    </lineage>
</organism>
<feature type="compositionally biased region" description="Basic residues" evidence="1">
    <location>
        <begin position="15"/>
        <end position="24"/>
    </location>
</feature>
<feature type="region of interest" description="Disordered" evidence="1">
    <location>
        <begin position="1"/>
        <end position="35"/>
    </location>
</feature>
<dbReference type="AlphaFoldDB" id="A0AAV7WDQ2"/>
<comment type="caution">
    <text evidence="2">The sequence shown here is derived from an EMBL/GenBank/DDBJ whole genome shotgun (WGS) entry which is preliminary data.</text>
</comment>
<gene>
    <name evidence="2" type="ORF">NDU88_006099</name>
</gene>
<name>A0AAV7WDQ2_PLEWA</name>
<evidence type="ECO:0000313" key="2">
    <source>
        <dbReference type="EMBL" id="KAJ1210737.1"/>
    </source>
</evidence>
<feature type="region of interest" description="Disordered" evidence="1">
    <location>
        <begin position="82"/>
        <end position="117"/>
    </location>
</feature>
<evidence type="ECO:0000256" key="1">
    <source>
        <dbReference type="SAM" id="MobiDB-lite"/>
    </source>
</evidence>
<keyword evidence="3" id="KW-1185">Reference proteome</keyword>
<proteinExistence type="predicted"/>
<reference evidence="2" key="1">
    <citation type="journal article" date="2022" name="bioRxiv">
        <title>Sequencing and chromosome-scale assembly of the giantPleurodeles waltlgenome.</title>
        <authorList>
            <person name="Brown T."/>
            <person name="Elewa A."/>
            <person name="Iarovenko S."/>
            <person name="Subramanian E."/>
            <person name="Araus A.J."/>
            <person name="Petzold A."/>
            <person name="Susuki M."/>
            <person name="Suzuki K.-i.T."/>
            <person name="Hayashi T."/>
            <person name="Toyoda A."/>
            <person name="Oliveira C."/>
            <person name="Osipova E."/>
            <person name="Leigh N.D."/>
            <person name="Simon A."/>
            <person name="Yun M.H."/>
        </authorList>
    </citation>
    <scope>NUCLEOTIDE SEQUENCE</scope>
    <source>
        <strain evidence="2">20211129_DDA</strain>
        <tissue evidence="2">Liver</tissue>
    </source>
</reference>
<dbReference type="EMBL" id="JANPWB010000002">
    <property type="protein sequence ID" value="KAJ1210737.1"/>
    <property type="molecule type" value="Genomic_DNA"/>
</dbReference>
<protein>
    <submittedName>
        <fullName evidence="2">Uncharacterized protein</fullName>
    </submittedName>
</protein>